<protein>
    <recommendedName>
        <fullName evidence="6">Single-stranded DNA-binding protein</fullName>
    </recommendedName>
</protein>
<dbReference type="CDD" id="cd04496">
    <property type="entry name" value="SSB_OBF"/>
    <property type="match status" value="1"/>
</dbReference>
<gene>
    <name evidence="4" type="ORF">AWU67_04665</name>
</gene>
<dbReference type="Proteomes" id="UP000058305">
    <property type="component" value="Chromosome"/>
</dbReference>
<dbReference type="OrthoDB" id="4427276at2"/>
<accession>A0A109QYE0</accession>
<organism evidence="4 5">
    <name type="scientific">Microterricola viridarii</name>
    <dbReference type="NCBI Taxonomy" id="412690"/>
    <lineage>
        <taxon>Bacteria</taxon>
        <taxon>Bacillati</taxon>
        <taxon>Actinomycetota</taxon>
        <taxon>Actinomycetes</taxon>
        <taxon>Micrococcales</taxon>
        <taxon>Microbacteriaceae</taxon>
        <taxon>Microterricola</taxon>
    </lineage>
</organism>
<proteinExistence type="predicted"/>
<dbReference type="AlphaFoldDB" id="A0A109QYE0"/>
<feature type="region of interest" description="Disordered" evidence="3">
    <location>
        <begin position="128"/>
        <end position="196"/>
    </location>
</feature>
<reference evidence="4 5" key="1">
    <citation type="journal article" date="2016" name="J. Biotechnol.">
        <title>First complete genome sequence of a species in the genus Microterricola, an extremophilic cold active enzyme producing bacterial strain ERGS5:02 isolated from Sikkim Himalaya.</title>
        <authorList>
            <person name="Himanshu"/>
            <person name="Swarnkar M.K."/>
            <person name="Singh D."/>
            <person name="Kumar R."/>
        </authorList>
    </citation>
    <scope>NUCLEOTIDE SEQUENCE [LARGE SCALE GENOMIC DNA]</scope>
    <source>
        <strain evidence="4 5">ERGS5:02</strain>
    </source>
</reference>
<evidence type="ECO:0000256" key="2">
    <source>
        <dbReference type="PROSITE-ProRule" id="PRU00252"/>
    </source>
</evidence>
<dbReference type="KEGG" id="mvd:AWU67_04665"/>
<evidence type="ECO:0000256" key="1">
    <source>
        <dbReference type="ARBA" id="ARBA00023125"/>
    </source>
</evidence>
<dbReference type="Pfam" id="PF00436">
    <property type="entry name" value="SSB"/>
    <property type="match status" value="1"/>
</dbReference>
<dbReference type="SUPFAM" id="SSF50249">
    <property type="entry name" value="Nucleic acid-binding proteins"/>
    <property type="match status" value="1"/>
</dbReference>
<dbReference type="RefSeq" id="WP_067226954.1">
    <property type="nucleotide sequence ID" value="NZ_CP014145.1"/>
</dbReference>
<evidence type="ECO:0000313" key="4">
    <source>
        <dbReference type="EMBL" id="AMB58260.1"/>
    </source>
</evidence>
<reference evidence="5" key="2">
    <citation type="submission" date="2016-01" db="EMBL/GenBank/DDBJ databases">
        <title>First complete genome sequence of a species in the genus Microterricola, an extremophilic cold active enzyme producing strain ERGS5:02 isolated from Sikkim Himalaya.</title>
        <authorList>
            <person name="Kumar R."/>
            <person name="Singh D."/>
            <person name="Swarnkar M.K."/>
        </authorList>
    </citation>
    <scope>NUCLEOTIDE SEQUENCE [LARGE SCALE GENOMIC DNA]</scope>
    <source>
        <strain evidence="5">ERGS5:02</strain>
    </source>
</reference>
<evidence type="ECO:0008006" key="6">
    <source>
        <dbReference type="Google" id="ProtNLM"/>
    </source>
</evidence>
<keyword evidence="5" id="KW-1185">Reference proteome</keyword>
<dbReference type="EMBL" id="CP014145">
    <property type="protein sequence ID" value="AMB58260.1"/>
    <property type="molecule type" value="Genomic_DNA"/>
</dbReference>
<name>A0A109QYE0_9MICO</name>
<feature type="compositionally biased region" description="Polar residues" evidence="3">
    <location>
        <begin position="159"/>
        <end position="176"/>
    </location>
</feature>
<evidence type="ECO:0000256" key="3">
    <source>
        <dbReference type="SAM" id="MobiDB-lite"/>
    </source>
</evidence>
<dbReference type="Gene3D" id="2.40.50.140">
    <property type="entry name" value="Nucleic acid-binding proteins"/>
    <property type="match status" value="1"/>
</dbReference>
<dbReference type="InterPro" id="IPR000424">
    <property type="entry name" value="Primosome_PriB/ssb"/>
</dbReference>
<dbReference type="GO" id="GO:0003697">
    <property type="term" value="F:single-stranded DNA binding"/>
    <property type="evidence" value="ECO:0007669"/>
    <property type="project" value="InterPro"/>
</dbReference>
<dbReference type="PROSITE" id="PS50935">
    <property type="entry name" value="SSB"/>
    <property type="match status" value="1"/>
</dbReference>
<evidence type="ECO:0000313" key="5">
    <source>
        <dbReference type="Proteomes" id="UP000058305"/>
    </source>
</evidence>
<sequence>MRESNDIITVLGVIGTDPEAKVTSNGVPLIKFRMASTQRKFDKETNSWADGNTNWYTVSAFRGLARNAIASLHRGDPVVVTGRLHLRAWNTGERQGTSADLEADVIGLDLQWGTANFQRTMRAQPLETTQSAPAGDPGPTAALGADAQSGFDGFPASDAAQSPGAQSPGAQSSGLSVQHWPAPREDRAGELEPTPF</sequence>
<dbReference type="InterPro" id="IPR012340">
    <property type="entry name" value="NA-bd_OB-fold"/>
</dbReference>
<keyword evidence="1 2" id="KW-0238">DNA-binding</keyword>